<dbReference type="EMBL" id="BARS01009782">
    <property type="protein sequence ID" value="GAF79489.1"/>
    <property type="molecule type" value="Genomic_DNA"/>
</dbReference>
<sequence>MWFTWVRLRISSVQGTSAAKQDQDDEALKLRLEELTILHAIATAGAEATDENNLIERATQVIGENLYPNNFGVLLKEENDDRLRTHPSYREDGKLSGPEWVPIGEGICGQVALLGEPRYVPDVRQEQNYIEVNPATRSELCVPLKVGERVIGVLNAEREQLDGFTASDERMLSTIAGQLATAIDRLRSESAVHRRAGQLSILSSISQEVVASLIPEQVFAAIHRAAAQLMYVDVFLIALMDERQKLA</sequence>
<comment type="caution">
    <text evidence="2">The sequence shown here is derived from an EMBL/GenBank/DDBJ whole genome shotgun (WGS) entry which is preliminary data.</text>
</comment>
<proteinExistence type="predicted"/>
<dbReference type="InterPro" id="IPR003018">
    <property type="entry name" value="GAF"/>
</dbReference>
<dbReference type="Gene3D" id="3.30.450.40">
    <property type="match status" value="1"/>
</dbReference>
<accession>X0SES2</accession>
<evidence type="ECO:0000313" key="2">
    <source>
        <dbReference type="EMBL" id="GAF79489.1"/>
    </source>
</evidence>
<organism evidence="2">
    <name type="scientific">marine sediment metagenome</name>
    <dbReference type="NCBI Taxonomy" id="412755"/>
    <lineage>
        <taxon>unclassified sequences</taxon>
        <taxon>metagenomes</taxon>
        <taxon>ecological metagenomes</taxon>
    </lineage>
</organism>
<dbReference type="InterPro" id="IPR029016">
    <property type="entry name" value="GAF-like_dom_sf"/>
</dbReference>
<dbReference type="Pfam" id="PF13185">
    <property type="entry name" value="GAF_2"/>
    <property type="match status" value="1"/>
</dbReference>
<reference evidence="2" key="1">
    <citation type="journal article" date="2014" name="Front. Microbiol.">
        <title>High frequency of phylogenetically diverse reductive dehalogenase-homologous genes in deep subseafloor sedimentary metagenomes.</title>
        <authorList>
            <person name="Kawai M."/>
            <person name="Futagami T."/>
            <person name="Toyoda A."/>
            <person name="Takaki Y."/>
            <person name="Nishi S."/>
            <person name="Hori S."/>
            <person name="Arai W."/>
            <person name="Tsubouchi T."/>
            <person name="Morono Y."/>
            <person name="Uchiyama I."/>
            <person name="Ito T."/>
            <person name="Fujiyama A."/>
            <person name="Inagaki F."/>
            <person name="Takami H."/>
        </authorList>
    </citation>
    <scope>NUCLEOTIDE SEQUENCE</scope>
    <source>
        <strain evidence="2">Expedition CK06-06</strain>
    </source>
</reference>
<gene>
    <name evidence="2" type="ORF">S01H1_18308</name>
</gene>
<dbReference type="SUPFAM" id="SSF55781">
    <property type="entry name" value="GAF domain-like"/>
    <property type="match status" value="1"/>
</dbReference>
<evidence type="ECO:0000259" key="1">
    <source>
        <dbReference type="SMART" id="SM00065"/>
    </source>
</evidence>
<protein>
    <recommendedName>
        <fullName evidence="1">GAF domain-containing protein</fullName>
    </recommendedName>
</protein>
<dbReference type="SMART" id="SM00065">
    <property type="entry name" value="GAF"/>
    <property type="match status" value="1"/>
</dbReference>
<feature type="domain" description="GAF" evidence="1">
    <location>
        <begin position="50"/>
        <end position="193"/>
    </location>
</feature>
<feature type="non-terminal residue" evidence="2">
    <location>
        <position position="247"/>
    </location>
</feature>
<name>X0SES2_9ZZZZ</name>
<dbReference type="AlphaFoldDB" id="X0SES2"/>